<accession>B4IF11</accession>
<protein>
    <submittedName>
        <fullName evidence="2">GM13318</fullName>
    </submittedName>
</protein>
<evidence type="ECO:0000313" key="3">
    <source>
        <dbReference type="Proteomes" id="UP000001292"/>
    </source>
</evidence>
<proteinExistence type="predicted"/>
<dbReference type="Proteomes" id="UP000001292">
    <property type="component" value="Unassembled WGS sequence"/>
</dbReference>
<evidence type="ECO:0000313" key="2">
    <source>
        <dbReference type="EMBL" id="EDW46265.1"/>
    </source>
</evidence>
<dbReference type="AlphaFoldDB" id="B4IF11"/>
<dbReference type="EMBL" id="CH480832">
    <property type="protein sequence ID" value="EDW46265.1"/>
    <property type="molecule type" value="Genomic_DNA"/>
</dbReference>
<gene>
    <name evidence="2" type="primary">Dsec\GM13318</name>
    <name evidence="2" type="ORF">Dsec_GM13318</name>
</gene>
<evidence type="ECO:0000256" key="1">
    <source>
        <dbReference type="SAM" id="MobiDB-lite"/>
    </source>
</evidence>
<name>B4IF11_DROSE</name>
<dbReference type="HOGENOM" id="CLU_1972810_0_0_1"/>
<keyword evidence="3" id="KW-1185">Reference proteome</keyword>
<organism evidence="3">
    <name type="scientific">Drosophila sechellia</name>
    <name type="common">Fruit fly</name>
    <dbReference type="NCBI Taxonomy" id="7238"/>
    <lineage>
        <taxon>Eukaryota</taxon>
        <taxon>Metazoa</taxon>
        <taxon>Ecdysozoa</taxon>
        <taxon>Arthropoda</taxon>
        <taxon>Hexapoda</taxon>
        <taxon>Insecta</taxon>
        <taxon>Pterygota</taxon>
        <taxon>Neoptera</taxon>
        <taxon>Endopterygota</taxon>
        <taxon>Diptera</taxon>
        <taxon>Brachycera</taxon>
        <taxon>Muscomorpha</taxon>
        <taxon>Ephydroidea</taxon>
        <taxon>Drosophilidae</taxon>
        <taxon>Drosophila</taxon>
        <taxon>Sophophora</taxon>
    </lineage>
</organism>
<sequence length="127" mass="14450">MLIKDQFVRTRVQDNAHKSKQRLPNGQRLDDSPRKICEERYYHPPTALGPKDMQFSAAKWPKEAIRNAKDLRARMCEPPERIVVAAEEDEDVVVGVGVDDDGVDHPQKCAANWMSICEDGGHVWQVL</sequence>
<reference evidence="2 3" key="1">
    <citation type="journal article" date="2007" name="Nature">
        <title>Evolution of genes and genomes on the Drosophila phylogeny.</title>
        <authorList>
            <consortium name="Drosophila 12 Genomes Consortium"/>
            <person name="Clark A.G."/>
            <person name="Eisen M.B."/>
            <person name="Smith D.R."/>
            <person name="Bergman C.M."/>
            <person name="Oliver B."/>
            <person name="Markow T.A."/>
            <person name="Kaufman T.C."/>
            <person name="Kellis M."/>
            <person name="Gelbart W."/>
            <person name="Iyer V.N."/>
            <person name="Pollard D.A."/>
            <person name="Sackton T.B."/>
            <person name="Larracuente A.M."/>
            <person name="Singh N.D."/>
            <person name="Abad J.P."/>
            <person name="Abt D.N."/>
            <person name="Adryan B."/>
            <person name="Aguade M."/>
            <person name="Akashi H."/>
            <person name="Anderson W.W."/>
            <person name="Aquadro C.F."/>
            <person name="Ardell D.H."/>
            <person name="Arguello R."/>
            <person name="Artieri C.G."/>
            <person name="Barbash D.A."/>
            <person name="Barker D."/>
            <person name="Barsanti P."/>
            <person name="Batterham P."/>
            <person name="Batzoglou S."/>
            <person name="Begun D."/>
            <person name="Bhutkar A."/>
            <person name="Blanco E."/>
            <person name="Bosak S.A."/>
            <person name="Bradley R.K."/>
            <person name="Brand A.D."/>
            <person name="Brent M.R."/>
            <person name="Brooks A.N."/>
            <person name="Brown R.H."/>
            <person name="Butlin R.K."/>
            <person name="Caggese C."/>
            <person name="Calvi B.R."/>
            <person name="Bernardo de Carvalho A."/>
            <person name="Caspi A."/>
            <person name="Castrezana S."/>
            <person name="Celniker S.E."/>
            <person name="Chang J.L."/>
            <person name="Chapple C."/>
            <person name="Chatterji S."/>
            <person name="Chinwalla A."/>
            <person name="Civetta A."/>
            <person name="Clifton S.W."/>
            <person name="Comeron J.M."/>
            <person name="Costello J.C."/>
            <person name="Coyne J.A."/>
            <person name="Daub J."/>
            <person name="David R.G."/>
            <person name="Delcher A.L."/>
            <person name="Delehaunty K."/>
            <person name="Do C.B."/>
            <person name="Ebling H."/>
            <person name="Edwards K."/>
            <person name="Eickbush T."/>
            <person name="Evans J.D."/>
            <person name="Filipski A."/>
            <person name="Findeiss S."/>
            <person name="Freyhult E."/>
            <person name="Fulton L."/>
            <person name="Fulton R."/>
            <person name="Garcia A.C."/>
            <person name="Gardiner A."/>
            <person name="Garfield D.A."/>
            <person name="Garvin B.E."/>
            <person name="Gibson G."/>
            <person name="Gilbert D."/>
            <person name="Gnerre S."/>
            <person name="Godfrey J."/>
            <person name="Good R."/>
            <person name="Gotea V."/>
            <person name="Gravely B."/>
            <person name="Greenberg A.J."/>
            <person name="Griffiths-Jones S."/>
            <person name="Gross S."/>
            <person name="Guigo R."/>
            <person name="Gustafson E.A."/>
            <person name="Haerty W."/>
            <person name="Hahn M.W."/>
            <person name="Halligan D.L."/>
            <person name="Halpern A.L."/>
            <person name="Halter G.M."/>
            <person name="Han M.V."/>
            <person name="Heger A."/>
            <person name="Hillier L."/>
            <person name="Hinrichs A.S."/>
            <person name="Holmes I."/>
            <person name="Hoskins R.A."/>
            <person name="Hubisz M.J."/>
            <person name="Hultmark D."/>
            <person name="Huntley M.A."/>
            <person name="Jaffe D.B."/>
            <person name="Jagadeeshan S."/>
            <person name="Jeck W.R."/>
            <person name="Johnson J."/>
            <person name="Jones C.D."/>
            <person name="Jordan W.C."/>
            <person name="Karpen G.H."/>
            <person name="Kataoka E."/>
            <person name="Keightley P.D."/>
            <person name="Kheradpour P."/>
            <person name="Kirkness E.F."/>
            <person name="Koerich L.B."/>
            <person name="Kristiansen K."/>
            <person name="Kudrna D."/>
            <person name="Kulathinal R.J."/>
            <person name="Kumar S."/>
            <person name="Kwok R."/>
            <person name="Lander E."/>
            <person name="Langley C.H."/>
            <person name="Lapoint R."/>
            <person name="Lazzaro B.P."/>
            <person name="Lee S.J."/>
            <person name="Levesque L."/>
            <person name="Li R."/>
            <person name="Lin C.F."/>
            <person name="Lin M.F."/>
            <person name="Lindblad-Toh K."/>
            <person name="Llopart A."/>
            <person name="Long M."/>
            <person name="Low L."/>
            <person name="Lozovsky E."/>
            <person name="Lu J."/>
            <person name="Luo M."/>
            <person name="Machado C.A."/>
            <person name="Makalowski W."/>
            <person name="Marzo M."/>
            <person name="Matsuda M."/>
            <person name="Matzkin L."/>
            <person name="McAllister B."/>
            <person name="McBride C.S."/>
            <person name="McKernan B."/>
            <person name="McKernan K."/>
            <person name="Mendez-Lago M."/>
            <person name="Minx P."/>
            <person name="Mollenhauer M.U."/>
            <person name="Montooth K."/>
            <person name="Mount S.M."/>
            <person name="Mu X."/>
            <person name="Myers E."/>
            <person name="Negre B."/>
            <person name="Newfeld S."/>
            <person name="Nielsen R."/>
            <person name="Noor M.A."/>
            <person name="O'Grady P."/>
            <person name="Pachter L."/>
            <person name="Papaceit M."/>
            <person name="Parisi M.J."/>
            <person name="Parisi M."/>
            <person name="Parts L."/>
            <person name="Pedersen J.S."/>
            <person name="Pesole G."/>
            <person name="Phillippy A.M."/>
            <person name="Ponting C.P."/>
            <person name="Pop M."/>
            <person name="Porcelli D."/>
            <person name="Powell J.R."/>
            <person name="Prohaska S."/>
            <person name="Pruitt K."/>
            <person name="Puig M."/>
            <person name="Quesneville H."/>
            <person name="Ram K.R."/>
            <person name="Rand D."/>
            <person name="Rasmussen M.D."/>
            <person name="Reed L.K."/>
            <person name="Reenan R."/>
            <person name="Reily A."/>
            <person name="Remington K.A."/>
            <person name="Rieger T.T."/>
            <person name="Ritchie M.G."/>
            <person name="Robin C."/>
            <person name="Rogers Y.H."/>
            <person name="Rohde C."/>
            <person name="Rozas J."/>
            <person name="Rubenfield M.J."/>
            <person name="Ruiz A."/>
            <person name="Russo S."/>
            <person name="Salzberg S.L."/>
            <person name="Sanchez-Gracia A."/>
            <person name="Saranga D.J."/>
            <person name="Sato H."/>
            <person name="Schaeffer S.W."/>
            <person name="Schatz M.C."/>
            <person name="Schlenke T."/>
            <person name="Schwartz R."/>
            <person name="Segarra C."/>
            <person name="Singh R.S."/>
            <person name="Sirot L."/>
            <person name="Sirota M."/>
            <person name="Sisneros N.B."/>
            <person name="Smith C.D."/>
            <person name="Smith T.F."/>
            <person name="Spieth J."/>
            <person name="Stage D.E."/>
            <person name="Stark A."/>
            <person name="Stephan W."/>
            <person name="Strausberg R.L."/>
            <person name="Strempel S."/>
            <person name="Sturgill D."/>
            <person name="Sutton G."/>
            <person name="Sutton G.G."/>
            <person name="Tao W."/>
            <person name="Teichmann S."/>
            <person name="Tobari Y.N."/>
            <person name="Tomimura Y."/>
            <person name="Tsolas J.M."/>
            <person name="Valente V.L."/>
            <person name="Venter E."/>
            <person name="Venter J.C."/>
            <person name="Vicario S."/>
            <person name="Vieira F.G."/>
            <person name="Vilella A.J."/>
            <person name="Villasante A."/>
            <person name="Walenz B."/>
            <person name="Wang J."/>
            <person name="Wasserman M."/>
            <person name="Watts T."/>
            <person name="Wilson D."/>
            <person name="Wilson R.K."/>
            <person name="Wing R.A."/>
            <person name="Wolfner M.F."/>
            <person name="Wong A."/>
            <person name="Wong G.K."/>
            <person name="Wu C.I."/>
            <person name="Wu G."/>
            <person name="Yamamoto D."/>
            <person name="Yang H.P."/>
            <person name="Yang S.P."/>
            <person name="Yorke J.A."/>
            <person name="Yoshida K."/>
            <person name="Zdobnov E."/>
            <person name="Zhang P."/>
            <person name="Zhang Y."/>
            <person name="Zimin A.V."/>
            <person name="Baldwin J."/>
            <person name="Abdouelleil A."/>
            <person name="Abdulkadir J."/>
            <person name="Abebe A."/>
            <person name="Abera B."/>
            <person name="Abreu J."/>
            <person name="Acer S.C."/>
            <person name="Aftuck L."/>
            <person name="Alexander A."/>
            <person name="An P."/>
            <person name="Anderson E."/>
            <person name="Anderson S."/>
            <person name="Arachi H."/>
            <person name="Azer M."/>
            <person name="Bachantsang P."/>
            <person name="Barry A."/>
            <person name="Bayul T."/>
            <person name="Berlin A."/>
            <person name="Bessette D."/>
            <person name="Bloom T."/>
            <person name="Blye J."/>
            <person name="Boguslavskiy L."/>
            <person name="Bonnet C."/>
            <person name="Boukhgalter B."/>
            <person name="Bourzgui I."/>
            <person name="Brown A."/>
            <person name="Cahill P."/>
            <person name="Channer S."/>
            <person name="Cheshatsang Y."/>
            <person name="Chuda L."/>
            <person name="Citroen M."/>
            <person name="Collymore A."/>
            <person name="Cooke P."/>
            <person name="Costello M."/>
            <person name="D'Aco K."/>
            <person name="Daza R."/>
            <person name="De Haan G."/>
            <person name="DeGray S."/>
            <person name="DeMaso C."/>
            <person name="Dhargay N."/>
            <person name="Dooley K."/>
            <person name="Dooley E."/>
            <person name="Doricent M."/>
            <person name="Dorje P."/>
            <person name="Dorjee K."/>
            <person name="Dupes A."/>
            <person name="Elong R."/>
            <person name="Falk J."/>
            <person name="Farina A."/>
            <person name="Faro S."/>
            <person name="Ferguson D."/>
            <person name="Fisher S."/>
            <person name="Foley C.D."/>
            <person name="Franke A."/>
            <person name="Friedrich D."/>
            <person name="Gadbois L."/>
            <person name="Gearin G."/>
            <person name="Gearin C.R."/>
            <person name="Giannoukos G."/>
            <person name="Goode T."/>
            <person name="Graham J."/>
            <person name="Grandbois E."/>
            <person name="Grewal S."/>
            <person name="Gyaltsen K."/>
            <person name="Hafez N."/>
            <person name="Hagos B."/>
            <person name="Hall J."/>
            <person name="Henson C."/>
            <person name="Hollinger A."/>
            <person name="Honan T."/>
            <person name="Huard M.D."/>
            <person name="Hughes L."/>
            <person name="Hurhula B."/>
            <person name="Husby M.E."/>
            <person name="Kamat A."/>
            <person name="Kanga B."/>
            <person name="Kashin S."/>
            <person name="Khazanovich D."/>
            <person name="Kisner P."/>
            <person name="Lance K."/>
            <person name="Lara M."/>
            <person name="Lee W."/>
            <person name="Lennon N."/>
            <person name="Letendre F."/>
            <person name="LeVine R."/>
            <person name="Lipovsky A."/>
            <person name="Liu X."/>
            <person name="Liu J."/>
            <person name="Liu S."/>
            <person name="Lokyitsang T."/>
            <person name="Lokyitsang Y."/>
            <person name="Lubonja R."/>
            <person name="Lui A."/>
            <person name="MacDonald P."/>
            <person name="Magnisalis V."/>
            <person name="Maru K."/>
            <person name="Matthews C."/>
            <person name="McCusker W."/>
            <person name="McDonough S."/>
            <person name="Mehta T."/>
            <person name="Meldrim J."/>
            <person name="Meneus L."/>
            <person name="Mihai O."/>
            <person name="Mihalev A."/>
            <person name="Mihova T."/>
            <person name="Mittelman R."/>
            <person name="Mlenga V."/>
            <person name="Montmayeur A."/>
            <person name="Mulrain L."/>
            <person name="Navidi A."/>
            <person name="Naylor J."/>
            <person name="Negash T."/>
            <person name="Nguyen T."/>
            <person name="Nguyen N."/>
            <person name="Nicol R."/>
            <person name="Norbu C."/>
            <person name="Norbu N."/>
            <person name="Novod N."/>
            <person name="O'Neill B."/>
            <person name="Osman S."/>
            <person name="Markiewicz E."/>
            <person name="Oyono O.L."/>
            <person name="Patti C."/>
            <person name="Phunkhang P."/>
            <person name="Pierre F."/>
            <person name="Priest M."/>
            <person name="Raghuraman S."/>
            <person name="Rege F."/>
            <person name="Reyes R."/>
            <person name="Rise C."/>
            <person name="Rogov P."/>
            <person name="Ross K."/>
            <person name="Ryan E."/>
            <person name="Settipalli S."/>
            <person name="Shea T."/>
            <person name="Sherpa N."/>
            <person name="Shi L."/>
            <person name="Shih D."/>
            <person name="Sparrow T."/>
            <person name="Spaulding J."/>
            <person name="Stalker J."/>
            <person name="Stange-Thomann N."/>
            <person name="Stavropoulos S."/>
            <person name="Stone C."/>
            <person name="Strader C."/>
            <person name="Tesfaye S."/>
            <person name="Thomson T."/>
            <person name="Thoulutsang Y."/>
            <person name="Thoulutsang D."/>
            <person name="Topham K."/>
            <person name="Topping I."/>
            <person name="Tsamla T."/>
            <person name="Vassiliev H."/>
            <person name="Vo A."/>
            <person name="Wangchuk T."/>
            <person name="Wangdi T."/>
            <person name="Weiand M."/>
            <person name="Wilkinson J."/>
            <person name="Wilson A."/>
            <person name="Yadav S."/>
            <person name="Young G."/>
            <person name="Yu Q."/>
            <person name="Zembek L."/>
            <person name="Zhong D."/>
            <person name="Zimmer A."/>
            <person name="Zwirko Z."/>
            <person name="Jaffe D.B."/>
            <person name="Alvarez P."/>
            <person name="Brockman W."/>
            <person name="Butler J."/>
            <person name="Chin C."/>
            <person name="Gnerre S."/>
            <person name="Grabherr M."/>
            <person name="Kleber M."/>
            <person name="Mauceli E."/>
            <person name="MacCallum I."/>
        </authorList>
    </citation>
    <scope>NUCLEOTIDE SEQUENCE [LARGE SCALE GENOMIC DNA]</scope>
    <source>
        <strain evidence="3">Rob3c / Tucson 14021-0248.25</strain>
    </source>
</reference>
<feature type="region of interest" description="Disordered" evidence="1">
    <location>
        <begin position="13"/>
        <end position="34"/>
    </location>
</feature>